<dbReference type="Pfam" id="PF04082">
    <property type="entry name" value="Fungal_trans"/>
    <property type="match status" value="1"/>
</dbReference>
<keyword evidence="3" id="KW-0805">Transcription regulation</keyword>
<dbReference type="PROSITE" id="PS00463">
    <property type="entry name" value="ZN2_CY6_FUNGAL_1"/>
    <property type="match status" value="1"/>
</dbReference>
<gene>
    <name evidence="8" type="ORF">SI65_04013</name>
</gene>
<keyword evidence="2" id="KW-0479">Metal-binding</keyword>
<evidence type="ECO:0000256" key="3">
    <source>
        <dbReference type="ARBA" id="ARBA00023015"/>
    </source>
</evidence>
<evidence type="ECO:0000256" key="2">
    <source>
        <dbReference type="ARBA" id="ARBA00022723"/>
    </source>
</evidence>
<dbReference type="GO" id="GO:0006351">
    <property type="term" value="P:DNA-templated transcription"/>
    <property type="evidence" value="ECO:0007669"/>
    <property type="project" value="InterPro"/>
</dbReference>
<sequence length="542" mass="60911">MDNSSTNADEAAHACASCKKNKRRCDKSLPSCGSCLRTGRFCDYSDFTHSFHTDKINELQRRISELEKCVVQSSSQKLCTPPRTEEHSRTPCTEPLPSPNLSVQAYYLDSELWSSCRFPDYAKTSIFAPEQISRILGSQFDIDVMKTHYFESVHTWMPIVSKIRLNRLVQRTEGPFKADIALLLLCVKLVQEVPHEQQTEPSELYVIAKQFSSELELKGILTLRMVQAGLLLSVYELGHGIFPAAFTTISHCARQGVALGLHNKSAPQFLGGPRSWVEWEERQRVWWMVVILDRYVTVGAGHRPLCTEDPSKDTILPADDGAWDSGEIVPPERVCLSSLTGSVSPFARLAQASNLLGRVIRHCNDTALELEFVLDNYEMLCQTVYSLVELLSHDSMTTIETSIASTICFSALLKLSNYHSCDLFNEEGQYLEHNAAPRIRECMQRCLQMTKDICGRVVSFAQGLSQSLTQPAMQRVSPLVLHCIYDCTANLSWMTLETDNAQYAAGKLVCENILRSVNGRWRTAGVYLELLRIGDMAQDESN</sequence>
<dbReference type="InterPro" id="IPR001138">
    <property type="entry name" value="Zn2Cys6_DnaBD"/>
</dbReference>
<dbReference type="CDD" id="cd12148">
    <property type="entry name" value="fungal_TF_MHR"/>
    <property type="match status" value="1"/>
</dbReference>
<dbReference type="Gene3D" id="4.10.240.10">
    <property type="entry name" value="Zn(2)-C6 fungal-type DNA-binding domain"/>
    <property type="match status" value="1"/>
</dbReference>
<dbReference type="OrthoDB" id="270167at2759"/>
<dbReference type="CDD" id="cd00067">
    <property type="entry name" value="GAL4"/>
    <property type="match status" value="1"/>
</dbReference>
<dbReference type="InterPro" id="IPR050815">
    <property type="entry name" value="TF_fung"/>
</dbReference>
<dbReference type="PROSITE" id="PS50048">
    <property type="entry name" value="ZN2_CY6_FUNGAL_2"/>
    <property type="match status" value="1"/>
</dbReference>
<name>A0A1E3BJ22_ASPCR</name>
<dbReference type="GO" id="GO:0005634">
    <property type="term" value="C:nucleus"/>
    <property type="evidence" value="ECO:0007669"/>
    <property type="project" value="UniProtKB-SubCell"/>
</dbReference>
<evidence type="ECO:0000313" key="9">
    <source>
        <dbReference type="Proteomes" id="UP000094569"/>
    </source>
</evidence>
<dbReference type="VEuPathDB" id="FungiDB:SI65_04013"/>
<feature type="domain" description="Zn(2)-C6 fungal-type" evidence="7">
    <location>
        <begin position="14"/>
        <end position="44"/>
    </location>
</feature>
<dbReference type="GO" id="GO:0003677">
    <property type="term" value="F:DNA binding"/>
    <property type="evidence" value="ECO:0007669"/>
    <property type="project" value="UniProtKB-KW"/>
</dbReference>
<accession>A0A1E3BJ22</accession>
<dbReference type="SMART" id="SM00906">
    <property type="entry name" value="Fungal_trans"/>
    <property type="match status" value="1"/>
</dbReference>
<comment type="caution">
    <text evidence="8">The sequence shown here is derived from an EMBL/GenBank/DDBJ whole genome shotgun (WGS) entry which is preliminary data.</text>
</comment>
<evidence type="ECO:0000256" key="1">
    <source>
        <dbReference type="ARBA" id="ARBA00004123"/>
    </source>
</evidence>
<dbReference type="AlphaFoldDB" id="A0A1E3BJ22"/>
<dbReference type="GO" id="GO:0000981">
    <property type="term" value="F:DNA-binding transcription factor activity, RNA polymerase II-specific"/>
    <property type="evidence" value="ECO:0007669"/>
    <property type="project" value="InterPro"/>
</dbReference>
<evidence type="ECO:0000259" key="7">
    <source>
        <dbReference type="PROSITE" id="PS50048"/>
    </source>
</evidence>
<comment type="subcellular location">
    <subcellularLocation>
        <location evidence="1">Nucleus</location>
    </subcellularLocation>
</comment>
<keyword evidence="5" id="KW-0804">Transcription</keyword>
<dbReference type="PANTHER" id="PTHR47338:SF20">
    <property type="entry name" value="ZN(II)2CYS6 TRANSCRIPTION FACTOR (EUROFUNG)"/>
    <property type="match status" value="1"/>
</dbReference>
<evidence type="ECO:0000256" key="4">
    <source>
        <dbReference type="ARBA" id="ARBA00023125"/>
    </source>
</evidence>
<dbReference type="PANTHER" id="PTHR47338">
    <property type="entry name" value="ZN(II)2CYS6 TRANSCRIPTION FACTOR (EUROFUNG)-RELATED"/>
    <property type="match status" value="1"/>
</dbReference>
<dbReference type="STRING" id="573508.A0A1E3BJ22"/>
<protein>
    <recommendedName>
        <fullName evidence="7">Zn(2)-C6 fungal-type domain-containing protein</fullName>
    </recommendedName>
</protein>
<reference evidence="8 9" key="1">
    <citation type="journal article" date="2016" name="BMC Genomics">
        <title>Comparative genomic and transcriptomic analyses of the Fuzhuan brick tea-fermentation fungus Aspergillus cristatus.</title>
        <authorList>
            <person name="Ge Y."/>
            <person name="Wang Y."/>
            <person name="Liu Y."/>
            <person name="Tan Y."/>
            <person name="Ren X."/>
            <person name="Zhang X."/>
            <person name="Hyde K.D."/>
            <person name="Liu Y."/>
            <person name="Liu Z."/>
        </authorList>
    </citation>
    <scope>NUCLEOTIDE SEQUENCE [LARGE SCALE GENOMIC DNA]</scope>
    <source>
        <strain evidence="8 9">GZAAS20.1005</strain>
    </source>
</reference>
<proteinExistence type="predicted"/>
<organism evidence="8 9">
    <name type="scientific">Aspergillus cristatus</name>
    <name type="common">Chinese Fuzhuan brick tea-fermentation fungus</name>
    <name type="synonym">Eurotium cristatum</name>
    <dbReference type="NCBI Taxonomy" id="573508"/>
    <lineage>
        <taxon>Eukaryota</taxon>
        <taxon>Fungi</taxon>
        <taxon>Dikarya</taxon>
        <taxon>Ascomycota</taxon>
        <taxon>Pezizomycotina</taxon>
        <taxon>Eurotiomycetes</taxon>
        <taxon>Eurotiomycetidae</taxon>
        <taxon>Eurotiales</taxon>
        <taxon>Aspergillaceae</taxon>
        <taxon>Aspergillus</taxon>
        <taxon>Aspergillus subgen. Aspergillus</taxon>
    </lineage>
</organism>
<dbReference type="InterPro" id="IPR007219">
    <property type="entry name" value="XnlR_reg_dom"/>
</dbReference>
<evidence type="ECO:0000313" key="8">
    <source>
        <dbReference type="EMBL" id="ODM20960.1"/>
    </source>
</evidence>
<evidence type="ECO:0000256" key="6">
    <source>
        <dbReference type="ARBA" id="ARBA00023242"/>
    </source>
</evidence>
<dbReference type="EMBL" id="JXNT01000003">
    <property type="protein sequence ID" value="ODM20960.1"/>
    <property type="molecule type" value="Genomic_DNA"/>
</dbReference>
<dbReference type="GO" id="GO:0008270">
    <property type="term" value="F:zinc ion binding"/>
    <property type="evidence" value="ECO:0007669"/>
    <property type="project" value="InterPro"/>
</dbReference>
<dbReference type="SUPFAM" id="SSF57701">
    <property type="entry name" value="Zn2/Cys6 DNA-binding domain"/>
    <property type="match status" value="1"/>
</dbReference>
<dbReference type="InterPro" id="IPR036864">
    <property type="entry name" value="Zn2-C6_fun-type_DNA-bd_sf"/>
</dbReference>
<keyword evidence="4" id="KW-0238">DNA-binding</keyword>
<dbReference type="SMART" id="SM00066">
    <property type="entry name" value="GAL4"/>
    <property type="match status" value="1"/>
</dbReference>
<keyword evidence="6" id="KW-0539">Nucleus</keyword>
<dbReference type="Pfam" id="PF00172">
    <property type="entry name" value="Zn_clus"/>
    <property type="match status" value="1"/>
</dbReference>
<keyword evidence="9" id="KW-1185">Reference proteome</keyword>
<evidence type="ECO:0000256" key="5">
    <source>
        <dbReference type="ARBA" id="ARBA00023163"/>
    </source>
</evidence>
<dbReference type="Proteomes" id="UP000094569">
    <property type="component" value="Unassembled WGS sequence"/>
</dbReference>